<keyword evidence="1" id="KW-0472">Membrane</keyword>
<evidence type="ECO:0000256" key="1">
    <source>
        <dbReference type="SAM" id="Phobius"/>
    </source>
</evidence>
<name>A0A8R7P3R1_TRIUA</name>
<organism evidence="2 3">
    <name type="scientific">Triticum urartu</name>
    <name type="common">Red wild einkorn</name>
    <name type="synonym">Crithodium urartu</name>
    <dbReference type="NCBI Taxonomy" id="4572"/>
    <lineage>
        <taxon>Eukaryota</taxon>
        <taxon>Viridiplantae</taxon>
        <taxon>Streptophyta</taxon>
        <taxon>Embryophyta</taxon>
        <taxon>Tracheophyta</taxon>
        <taxon>Spermatophyta</taxon>
        <taxon>Magnoliopsida</taxon>
        <taxon>Liliopsida</taxon>
        <taxon>Poales</taxon>
        <taxon>Poaceae</taxon>
        <taxon>BOP clade</taxon>
        <taxon>Pooideae</taxon>
        <taxon>Triticodae</taxon>
        <taxon>Triticeae</taxon>
        <taxon>Triticinae</taxon>
        <taxon>Triticum</taxon>
    </lineage>
</organism>
<reference evidence="3" key="1">
    <citation type="journal article" date="2013" name="Nature">
        <title>Draft genome of the wheat A-genome progenitor Triticum urartu.</title>
        <authorList>
            <person name="Ling H.Q."/>
            <person name="Zhao S."/>
            <person name="Liu D."/>
            <person name="Wang J."/>
            <person name="Sun H."/>
            <person name="Zhang C."/>
            <person name="Fan H."/>
            <person name="Li D."/>
            <person name="Dong L."/>
            <person name="Tao Y."/>
            <person name="Gao C."/>
            <person name="Wu H."/>
            <person name="Li Y."/>
            <person name="Cui Y."/>
            <person name="Guo X."/>
            <person name="Zheng S."/>
            <person name="Wang B."/>
            <person name="Yu K."/>
            <person name="Liang Q."/>
            <person name="Yang W."/>
            <person name="Lou X."/>
            <person name="Chen J."/>
            <person name="Feng M."/>
            <person name="Jian J."/>
            <person name="Zhang X."/>
            <person name="Luo G."/>
            <person name="Jiang Y."/>
            <person name="Liu J."/>
            <person name="Wang Z."/>
            <person name="Sha Y."/>
            <person name="Zhang B."/>
            <person name="Wu H."/>
            <person name="Tang D."/>
            <person name="Shen Q."/>
            <person name="Xue P."/>
            <person name="Zou S."/>
            <person name="Wang X."/>
            <person name="Liu X."/>
            <person name="Wang F."/>
            <person name="Yang Y."/>
            <person name="An X."/>
            <person name="Dong Z."/>
            <person name="Zhang K."/>
            <person name="Zhang X."/>
            <person name="Luo M.C."/>
            <person name="Dvorak J."/>
            <person name="Tong Y."/>
            <person name="Wang J."/>
            <person name="Yang H."/>
            <person name="Li Z."/>
            <person name="Wang D."/>
            <person name="Zhang A."/>
            <person name="Wang J."/>
        </authorList>
    </citation>
    <scope>NUCLEOTIDE SEQUENCE</scope>
    <source>
        <strain evidence="3">cv. G1812</strain>
    </source>
</reference>
<dbReference type="EnsemblPlants" id="TuG1812G0100001907.01.T01">
    <property type="protein sequence ID" value="TuG1812G0100001907.01.T01.cds277564"/>
    <property type="gene ID" value="TuG1812G0100001907.01"/>
</dbReference>
<proteinExistence type="predicted"/>
<sequence>MCLVFDLLHGISSIRNWSAHDMAQFGRCLCFVVGFCRLLALVELFFLHSRLLKFRDVTEIPGCI</sequence>
<reference evidence="2" key="2">
    <citation type="submission" date="2018-03" db="EMBL/GenBank/DDBJ databases">
        <title>The Triticum urartu genome reveals the dynamic nature of wheat genome evolution.</title>
        <authorList>
            <person name="Ling H."/>
            <person name="Ma B."/>
            <person name="Shi X."/>
            <person name="Liu H."/>
            <person name="Dong L."/>
            <person name="Sun H."/>
            <person name="Cao Y."/>
            <person name="Gao Q."/>
            <person name="Zheng S."/>
            <person name="Li Y."/>
            <person name="Yu Y."/>
            <person name="Du H."/>
            <person name="Qi M."/>
            <person name="Li Y."/>
            <person name="Yu H."/>
            <person name="Cui Y."/>
            <person name="Wang N."/>
            <person name="Chen C."/>
            <person name="Wu H."/>
            <person name="Zhao Y."/>
            <person name="Zhang J."/>
            <person name="Li Y."/>
            <person name="Zhou W."/>
            <person name="Zhang B."/>
            <person name="Hu W."/>
            <person name="Eijk M."/>
            <person name="Tang J."/>
            <person name="Witsenboer H."/>
            <person name="Zhao S."/>
            <person name="Li Z."/>
            <person name="Zhang A."/>
            <person name="Wang D."/>
            <person name="Liang C."/>
        </authorList>
    </citation>
    <scope>NUCLEOTIDE SEQUENCE [LARGE SCALE GENOMIC DNA]</scope>
    <source>
        <strain evidence="2">cv. G1812</strain>
    </source>
</reference>
<accession>A0A8R7P3R1</accession>
<keyword evidence="1" id="KW-1133">Transmembrane helix</keyword>
<protein>
    <submittedName>
        <fullName evidence="2">Uncharacterized protein</fullName>
    </submittedName>
</protein>
<evidence type="ECO:0000313" key="2">
    <source>
        <dbReference type="EnsemblPlants" id="TuG1812G0100001907.01.T01.cds277564"/>
    </source>
</evidence>
<dbReference type="Gramene" id="TuG1812G0100001907.01.T01">
    <property type="protein sequence ID" value="TuG1812G0100001907.01.T01.cds277564"/>
    <property type="gene ID" value="TuG1812G0100001907.01"/>
</dbReference>
<evidence type="ECO:0000313" key="3">
    <source>
        <dbReference type="Proteomes" id="UP000015106"/>
    </source>
</evidence>
<feature type="transmembrane region" description="Helical" evidence="1">
    <location>
        <begin position="24"/>
        <end position="47"/>
    </location>
</feature>
<dbReference type="Proteomes" id="UP000015106">
    <property type="component" value="Chromosome 1"/>
</dbReference>
<keyword evidence="1" id="KW-0812">Transmembrane</keyword>
<reference evidence="2" key="3">
    <citation type="submission" date="2022-06" db="UniProtKB">
        <authorList>
            <consortium name="EnsemblPlants"/>
        </authorList>
    </citation>
    <scope>IDENTIFICATION</scope>
</reference>
<keyword evidence="3" id="KW-1185">Reference proteome</keyword>
<dbReference type="AlphaFoldDB" id="A0A8R7P3R1"/>